<organism evidence="1 2">
    <name type="scientific">Orrella marina</name>
    <dbReference type="NCBI Taxonomy" id="2163011"/>
    <lineage>
        <taxon>Bacteria</taxon>
        <taxon>Pseudomonadati</taxon>
        <taxon>Pseudomonadota</taxon>
        <taxon>Betaproteobacteria</taxon>
        <taxon>Burkholderiales</taxon>
        <taxon>Alcaligenaceae</taxon>
        <taxon>Orrella</taxon>
    </lineage>
</organism>
<evidence type="ECO:0000313" key="1">
    <source>
        <dbReference type="EMBL" id="AWB35034.1"/>
    </source>
</evidence>
<dbReference type="KEGG" id="boz:DBV39_16310"/>
<protein>
    <submittedName>
        <fullName evidence="1">Uncharacterized protein</fullName>
    </submittedName>
</protein>
<sequence length="77" mass="8528">MLRRNSPSGDFRIDQFDLVSVMDQIPGSSSKSDPPVRHAHRVAVFKATSLLVPLVRTSAVVVGWQIGYANEKPYETT</sequence>
<dbReference type="EMBL" id="CP028901">
    <property type="protein sequence ID" value="AWB35034.1"/>
    <property type="molecule type" value="Genomic_DNA"/>
</dbReference>
<keyword evidence="2" id="KW-1185">Reference proteome</keyword>
<evidence type="ECO:0000313" key="2">
    <source>
        <dbReference type="Proteomes" id="UP000244571"/>
    </source>
</evidence>
<accession>A0A2R4XMP1</accession>
<name>A0A2R4XMP1_9BURK</name>
<reference evidence="1 2" key="1">
    <citation type="submission" date="2018-04" db="EMBL/GenBank/DDBJ databases">
        <title>Bordetella sp. HZ20 isolated from seawater.</title>
        <authorList>
            <person name="Sun C."/>
        </authorList>
    </citation>
    <scope>NUCLEOTIDE SEQUENCE [LARGE SCALE GENOMIC DNA]</scope>
    <source>
        <strain evidence="1 2">HZ20</strain>
    </source>
</reference>
<dbReference type="Proteomes" id="UP000244571">
    <property type="component" value="Chromosome"/>
</dbReference>
<gene>
    <name evidence="1" type="ORF">DBV39_16310</name>
</gene>
<proteinExistence type="predicted"/>
<dbReference type="AlphaFoldDB" id="A0A2R4XMP1"/>